<feature type="region of interest" description="Disordered" evidence="1">
    <location>
        <begin position="140"/>
        <end position="162"/>
    </location>
</feature>
<comment type="caution">
    <text evidence="3">The sequence shown here is derived from an EMBL/GenBank/DDBJ whole genome shotgun (WGS) entry which is preliminary data.</text>
</comment>
<dbReference type="AlphaFoldDB" id="A0AAD6URQ4"/>
<feature type="compositionally biased region" description="Pro residues" evidence="1">
    <location>
        <begin position="22"/>
        <end position="32"/>
    </location>
</feature>
<feature type="region of interest" description="Disordered" evidence="1">
    <location>
        <begin position="325"/>
        <end position="381"/>
    </location>
</feature>
<gene>
    <name evidence="3" type="ORF">GGX14DRAFT_482460</name>
</gene>
<feature type="region of interest" description="Disordered" evidence="1">
    <location>
        <begin position="441"/>
        <end position="499"/>
    </location>
</feature>
<organism evidence="3 4">
    <name type="scientific">Mycena pura</name>
    <dbReference type="NCBI Taxonomy" id="153505"/>
    <lineage>
        <taxon>Eukaryota</taxon>
        <taxon>Fungi</taxon>
        <taxon>Dikarya</taxon>
        <taxon>Basidiomycota</taxon>
        <taxon>Agaricomycotina</taxon>
        <taxon>Agaricomycetes</taxon>
        <taxon>Agaricomycetidae</taxon>
        <taxon>Agaricales</taxon>
        <taxon>Marasmiineae</taxon>
        <taxon>Mycenaceae</taxon>
        <taxon>Mycena</taxon>
    </lineage>
</organism>
<keyword evidence="2" id="KW-0812">Transmembrane</keyword>
<evidence type="ECO:0000313" key="4">
    <source>
        <dbReference type="Proteomes" id="UP001219525"/>
    </source>
</evidence>
<keyword evidence="4" id="KW-1185">Reference proteome</keyword>
<accession>A0AAD6URQ4</accession>
<evidence type="ECO:0000256" key="2">
    <source>
        <dbReference type="SAM" id="Phobius"/>
    </source>
</evidence>
<dbReference type="Proteomes" id="UP001219525">
    <property type="component" value="Unassembled WGS sequence"/>
</dbReference>
<evidence type="ECO:0000256" key="1">
    <source>
        <dbReference type="SAM" id="MobiDB-lite"/>
    </source>
</evidence>
<evidence type="ECO:0000313" key="3">
    <source>
        <dbReference type="EMBL" id="KAJ7190836.1"/>
    </source>
</evidence>
<reference evidence="3" key="1">
    <citation type="submission" date="2023-03" db="EMBL/GenBank/DDBJ databases">
        <title>Massive genome expansion in bonnet fungi (Mycena s.s.) driven by repeated elements and novel gene families across ecological guilds.</title>
        <authorList>
            <consortium name="Lawrence Berkeley National Laboratory"/>
            <person name="Harder C.B."/>
            <person name="Miyauchi S."/>
            <person name="Viragh M."/>
            <person name="Kuo A."/>
            <person name="Thoen E."/>
            <person name="Andreopoulos B."/>
            <person name="Lu D."/>
            <person name="Skrede I."/>
            <person name="Drula E."/>
            <person name="Henrissat B."/>
            <person name="Morin E."/>
            <person name="Kohler A."/>
            <person name="Barry K."/>
            <person name="LaButti K."/>
            <person name="Morin E."/>
            <person name="Salamov A."/>
            <person name="Lipzen A."/>
            <person name="Mereny Z."/>
            <person name="Hegedus B."/>
            <person name="Baldrian P."/>
            <person name="Stursova M."/>
            <person name="Weitz H."/>
            <person name="Taylor A."/>
            <person name="Grigoriev I.V."/>
            <person name="Nagy L.G."/>
            <person name="Martin F."/>
            <person name="Kauserud H."/>
        </authorList>
    </citation>
    <scope>NUCLEOTIDE SEQUENCE</scope>
    <source>
        <strain evidence="3">9144</strain>
    </source>
</reference>
<name>A0AAD6URQ4_9AGAR</name>
<feature type="transmembrane region" description="Helical" evidence="2">
    <location>
        <begin position="564"/>
        <end position="587"/>
    </location>
</feature>
<keyword evidence="2" id="KW-1133">Transmembrane helix</keyword>
<feature type="compositionally biased region" description="Basic and acidic residues" evidence="1">
    <location>
        <begin position="330"/>
        <end position="358"/>
    </location>
</feature>
<protein>
    <submittedName>
        <fullName evidence="3">Uncharacterized protein</fullName>
    </submittedName>
</protein>
<proteinExistence type="predicted"/>
<sequence>MDATMSTSADTIRTLHGRPSPFHSPAPSPPDSPTLSASGSSISSFPSVSSSFFFSSAAASPPHGPVSTLAPPPIEETLIIPSLTLPAPLAHNPKPVGAITRLLVVGAPEAAAAALFVDSADVTDPSAWVDESGFRVLRTSTEWGGSGGDSDDHGSNSNSRGADRDGVELVALGHDIHNLDIGAIERRILSPFRAVAALLAPPLLSSAQEQELLMALLASPEAPLYTALLVVPPSTTPSSHSPESTFVSTSIIASSSSIASALDGSPTGPTLSPSTPNLAIAVEADLVTPAPAAPGPNPDVDETPDINIDIPERLQRLVPVLVLAPTVSSDHPHPRDPTPDALRPADADPHREHDHTVPDADAEEREANAGLPPPTARPPSLHLAELQHPHLPAHDVADSGGAVAHGAVRAYTPAALRRALRGPELRADAARRFAQWWRAGGGVDVQPDDPRPPHPGQGRESSDDGSSPSPSPTPSRPRRRRRMQQEKAPLSASVSSHRSLTQSSVALSVHLGARNPRPHIHAHVYAPYPDPYTHATHDPLHLPSLVALARDVVRAWRARGWGGGVGALGAFAAGLVLGVGVGTWIGATLH</sequence>
<keyword evidence="2" id="KW-0472">Membrane</keyword>
<dbReference type="EMBL" id="JARJCW010000142">
    <property type="protein sequence ID" value="KAJ7190836.1"/>
    <property type="molecule type" value="Genomic_DNA"/>
</dbReference>
<feature type="compositionally biased region" description="Polar residues" evidence="1">
    <location>
        <begin position="1"/>
        <end position="11"/>
    </location>
</feature>
<feature type="region of interest" description="Disordered" evidence="1">
    <location>
        <begin position="1"/>
        <end position="40"/>
    </location>
</feature>